<keyword evidence="2" id="KW-1185">Reference proteome</keyword>
<dbReference type="RefSeq" id="WP_012234066.1">
    <property type="nucleotide sequence ID" value="NC_010162.1"/>
</dbReference>
<evidence type="ECO:0000313" key="2">
    <source>
        <dbReference type="Proteomes" id="UP000002139"/>
    </source>
</evidence>
<evidence type="ECO:0000313" key="1">
    <source>
        <dbReference type="EMBL" id="CAN91589.1"/>
    </source>
</evidence>
<dbReference type="HOGENOM" id="CLU_071576_0_0_7"/>
<dbReference type="Proteomes" id="UP000002139">
    <property type="component" value="Chromosome"/>
</dbReference>
<dbReference type="STRING" id="448385.sce1431"/>
<dbReference type="AlphaFoldDB" id="A9F812"/>
<gene>
    <name evidence="1" type="ordered locus">sce1431</name>
</gene>
<dbReference type="BioCyc" id="SCEL448385:SCE_RS48265-MONOMER"/>
<organism evidence="1 2">
    <name type="scientific">Sorangium cellulosum (strain So ce56)</name>
    <name type="common">Polyangium cellulosum (strain So ce56)</name>
    <dbReference type="NCBI Taxonomy" id="448385"/>
    <lineage>
        <taxon>Bacteria</taxon>
        <taxon>Pseudomonadati</taxon>
        <taxon>Myxococcota</taxon>
        <taxon>Polyangia</taxon>
        <taxon>Polyangiales</taxon>
        <taxon>Polyangiaceae</taxon>
        <taxon>Sorangium</taxon>
    </lineage>
</organism>
<proteinExistence type="predicted"/>
<reference evidence="1 2" key="1">
    <citation type="journal article" date="2007" name="Nat. Biotechnol.">
        <title>Complete genome sequence of the myxobacterium Sorangium cellulosum.</title>
        <authorList>
            <person name="Schneiker S."/>
            <person name="Perlova O."/>
            <person name="Kaiser O."/>
            <person name="Gerth K."/>
            <person name="Alici A."/>
            <person name="Altmeyer M.O."/>
            <person name="Bartels D."/>
            <person name="Bekel T."/>
            <person name="Beyer S."/>
            <person name="Bode E."/>
            <person name="Bode H.B."/>
            <person name="Bolten C.J."/>
            <person name="Choudhuri J.V."/>
            <person name="Doss S."/>
            <person name="Elnakady Y.A."/>
            <person name="Frank B."/>
            <person name="Gaigalat L."/>
            <person name="Goesmann A."/>
            <person name="Groeger C."/>
            <person name="Gross F."/>
            <person name="Jelsbak L."/>
            <person name="Jelsbak L."/>
            <person name="Kalinowski J."/>
            <person name="Kegler C."/>
            <person name="Knauber T."/>
            <person name="Konietzny S."/>
            <person name="Kopp M."/>
            <person name="Krause L."/>
            <person name="Krug D."/>
            <person name="Linke B."/>
            <person name="Mahmud T."/>
            <person name="Martinez-Arias R."/>
            <person name="McHardy A.C."/>
            <person name="Merai M."/>
            <person name="Meyer F."/>
            <person name="Mormann S."/>
            <person name="Munoz-Dorado J."/>
            <person name="Perez J."/>
            <person name="Pradella S."/>
            <person name="Rachid S."/>
            <person name="Raddatz G."/>
            <person name="Rosenau F."/>
            <person name="Rueckert C."/>
            <person name="Sasse F."/>
            <person name="Scharfe M."/>
            <person name="Schuster S.C."/>
            <person name="Suen G."/>
            <person name="Treuner-Lange A."/>
            <person name="Velicer G.J."/>
            <person name="Vorholter F.-J."/>
            <person name="Weissman K.J."/>
            <person name="Welch R.D."/>
            <person name="Wenzel S.C."/>
            <person name="Whitworth D.E."/>
            <person name="Wilhelm S."/>
            <person name="Wittmann C."/>
            <person name="Bloecker H."/>
            <person name="Puehler A."/>
            <person name="Mueller R."/>
        </authorList>
    </citation>
    <scope>NUCLEOTIDE SEQUENCE [LARGE SCALE GENOMIC DNA]</scope>
    <source>
        <strain evidence="2">So ce56</strain>
    </source>
</reference>
<dbReference type="eggNOG" id="COG1403">
    <property type="taxonomic scope" value="Bacteria"/>
</dbReference>
<dbReference type="EMBL" id="AM746676">
    <property type="protein sequence ID" value="CAN91589.1"/>
    <property type="molecule type" value="Genomic_DNA"/>
</dbReference>
<evidence type="ECO:0008006" key="3">
    <source>
        <dbReference type="Google" id="ProtNLM"/>
    </source>
</evidence>
<dbReference type="KEGG" id="scl:sce1431"/>
<dbReference type="Gene3D" id="1.10.30.50">
    <property type="match status" value="1"/>
</dbReference>
<accession>A9F812</accession>
<protein>
    <recommendedName>
        <fullName evidence="3">HNH nuclease domain-containing protein</fullName>
    </recommendedName>
</protein>
<name>A9F812_SORC5</name>
<sequence length="264" mass="29861">MIRVKKPEQAPRKLRDKAPAARAAVCASYRGARASIQRGAATLDFEVAVYAHPAVKTALETAHHGKCCYCESKVKHVAHGDVEHYRPKAAVQQARTAPIERPGYYWLAYAWENLLFSCVLCNEKHKRNLFPLRDPRKRARSARARLAAEAPLLVHPAQEDPEQIIGFRDEYAYPIEGNPRAEATIDEVLQLNQRQPLLERRREHLAIIRAMQVIAGQPDIDPAERARARAWLDRSVADDAEYAAMTRAALRSHSPRRDASRLAR</sequence>
<dbReference type="OrthoDB" id="9816185at2"/>